<keyword evidence="2" id="KW-0012">Acyltransferase</keyword>
<evidence type="ECO:0000313" key="2">
    <source>
        <dbReference type="EMBL" id="XCI29665.1"/>
    </source>
</evidence>
<protein>
    <submittedName>
        <fullName evidence="2">GNAT family N-acetyltransferase</fullName>
        <ecNumber evidence="2">2.3.1.-</ecNumber>
    </submittedName>
</protein>
<dbReference type="InterPro" id="IPR013653">
    <property type="entry name" value="GCN5-like_dom"/>
</dbReference>
<feature type="domain" description="N-acetyltransferase" evidence="1">
    <location>
        <begin position="111"/>
        <end position="250"/>
    </location>
</feature>
<dbReference type="PROSITE" id="PS51186">
    <property type="entry name" value="GNAT"/>
    <property type="match status" value="1"/>
</dbReference>
<evidence type="ECO:0000259" key="1">
    <source>
        <dbReference type="PROSITE" id="PS51186"/>
    </source>
</evidence>
<dbReference type="InterPro" id="IPR016181">
    <property type="entry name" value="Acyl_CoA_acyltransferase"/>
</dbReference>
<dbReference type="EC" id="2.3.1.-" evidence="2"/>
<reference evidence="2" key="2">
    <citation type="submission" date="2024-06" db="EMBL/GenBank/DDBJ databases">
        <authorList>
            <person name="Petrova K.O."/>
            <person name="Toshchakov S.V."/>
            <person name="Boltjanskaja Y.V."/>
            <person name="Kevbrin V.V."/>
        </authorList>
    </citation>
    <scope>NUCLEOTIDE SEQUENCE</scope>
    <source>
        <strain evidence="2">Z-710</strain>
    </source>
</reference>
<accession>A0AAU8HW92</accession>
<proteinExistence type="predicted"/>
<sequence length="250" mass="29688">MTSVKKLKSKEINSLIKSFKDHGLLNNYDIVWILEQSKRTARWEVFSTDDENLSCLIKKDNYFWLCCEKGADIERFYKKIRQQEDFFIHCYQGWVKNYFIEKVYNVICKSRSYYYVTQENFNSSKKNDSSLLKLDDIKLDQDWYSKELLDFLIQKQKIYGITEDKDLIAWAYVDTITKSIAEVYKVEVHPLKRRRGYGKQVLSAAIESLLKTEDIVVFNVGIDNEAAVNMIKKLGFKEQGKEFRLRKIQQ</sequence>
<organism evidence="2">
    <name type="scientific">Proteinivorax hydrogeniformans</name>
    <dbReference type="NCBI Taxonomy" id="1826727"/>
    <lineage>
        <taxon>Bacteria</taxon>
        <taxon>Bacillati</taxon>
        <taxon>Bacillota</taxon>
        <taxon>Clostridia</taxon>
        <taxon>Eubacteriales</taxon>
        <taxon>Proteinivoracaceae</taxon>
        <taxon>Proteinivorax</taxon>
    </lineage>
</organism>
<dbReference type="Gene3D" id="3.40.630.30">
    <property type="match status" value="1"/>
</dbReference>
<dbReference type="EMBL" id="CP159485">
    <property type="protein sequence ID" value="XCI29665.1"/>
    <property type="molecule type" value="Genomic_DNA"/>
</dbReference>
<reference evidence="2" key="1">
    <citation type="journal article" date="2018" name="Antonie Van Leeuwenhoek">
        <title>Proteinivorax hydrogeniformans sp. nov., an anaerobic, haloalkaliphilic bacterium fermenting proteinaceous compounds with high hydrogen production.</title>
        <authorList>
            <person name="Boltyanskaya Y."/>
            <person name="Detkova E."/>
            <person name="Pimenov N."/>
            <person name="Kevbrin V."/>
        </authorList>
    </citation>
    <scope>NUCLEOTIDE SEQUENCE</scope>
    <source>
        <strain evidence="2">Z-710</strain>
    </source>
</reference>
<gene>
    <name evidence="2" type="ORF">PRVXH_000996</name>
</gene>
<dbReference type="RefSeq" id="WP_353894213.1">
    <property type="nucleotide sequence ID" value="NZ_CP159485.1"/>
</dbReference>
<keyword evidence="2" id="KW-0808">Transferase</keyword>
<dbReference type="Pfam" id="PF08445">
    <property type="entry name" value="FR47"/>
    <property type="match status" value="1"/>
</dbReference>
<dbReference type="InterPro" id="IPR000182">
    <property type="entry name" value="GNAT_dom"/>
</dbReference>
<dbReference type="GO" id="GO:0016747">
    <property type="term" value="F:acyltransferase activity, transferring groups other than amino-acyl groups"/>
    <property type="evidence" value="ECO:0007669"/>
    <property type="project" value="InterPro"/>
</dbReference>
<dbReference type="SUPFAM" id="SSF55729">
    <property type="entry name" value="Acyl-CoA N-acyltransferases (Nat)"/>
    <property type="match status" value="1"/>
</dbReference>
<dbReference type="AlphaFoldDB" id="A0AAU8HW92"/>
<name>A0AAU8HW92_9FIRM</name>
<dbReference type="CDD" id="cd04301">
    <property type="entry name" value="NAT_SF"/>
    <property type="match status" value="1"/>
</dbReference>